<dbReference type="AlphaFoldDB" id="A0A1H3A9B1"/>
<sequence length="263" mass="31101">MEKVKSTESVPTDIHLSALIITYNEEHNIKQLLQDLDFADEILVIDSFSTDKTVEIAQSFSNVKVSQHVFENYALQRNYALSLAKGTWILFLDADERLTPALKDEIIQTIQNKAEFNSYYFKRTFMFANEKLHFSGWQTDKIIRLFRKENTTYSLQKTVHEKLNTVGDIGKLNNRLIHYSYTDYFSYKEKMTRYGKLKASEEFIKGTKPHFFHFYLRPSFQFINQYLLRLGILDGKKGIIICYLNAFSVYIRFQELKRMKLKN</sequence>
<dbReference type="RefSeq" id="WP_091432556.1">
    <property type="nucleotide sequence ID" value="NZ_FNMV01000008.1"/>
</dbReference>
<dbReference type="EMBL" id="FNMV01000008">
    <property type="protein sequence ID" value="SDX25459.1"/>
    <property type="molecule type" value="Genomic_DNA"/>
</dbReference>
<organism evidence="3 4">
    <name type="scientific">Flavobacterium degerlachei</name>
    <dbReference type="NCBI Taxonomy" id="229203"/>
    <lineage>
        <taxon>Bacteria</taxon>
        <taxon>Pseudomonadati</taxon>
        <taxon>Bacteroidota</taxon>
        <taxon>Flavobacteriia</taxon>
        <taxon>Flavobacteriales</taxon>
        <taxon>Flavobacteriaceae</taxon>
        <taxon>Flavobacterium</taxon>
    </lineage>
</organism>
<accession>A0A1H3A9B1</accession>
<name>A0A1H3A9B1_9FLAO</name>
<proteinExistence type="inferred from homology"/>
<protein>
    <submittedName>
        <fullName evidence="3">Glycosyl transferase family 2</fullName>
    </submittedName>
</protein>
<dbReference type="InterPro" id="IPR001173">
    <property type="entry name" value="Glyco_trans_2-like"/>
</dbReference>
<dbReference type="SUPFAM" id="SSF53448">
    <property type="entry name" value="Nucleotide-diphospho-sugar transferases"/>
    <property type="match status" value="1"/>
</dbReference>
<feature type="domain" description="Glycosyltransferase 2-like" evidence="2">
    <location>
        <begin position="17"/>
        <end position="122"/>
    </location>
</feature>
<gene>
    <name evidence="3" type="ORF">SAMN05444338_108141</name>
</gene>
<dbReference type="InterPro" id="IPR029044">
    <property type="entry name" value="Nucleotide-diphossugar_trans"/>
</dbReference>
<dbReference type="OrthoDB" id="9815923at2"/>
<evidence type="ECO:0000313" key="3">
    <source>
        <dbReference type="EMBL" id="SDX25459.1"/>
    </source>
</evidence>
<dbReference type="PANTHER" id="PTHR43630:SF2">
    <property type="entry name" value="GLYCOSYLTRANSFERASE"/>
    <property type="match status" value="1"/>
</dbReference>
<dbReference type="GO" id="GO:0016740">
    <property type="term" value="F:transferase activity"/>
    <property type="evidence" value="ECO:0007669"/>
    <property type="project" value="UniProtKB-KW"/>
</dbReference>
<dbReference type="Gene3D" id="3.90.550.10">
    <property type="entry name" value="Spore Coat Polysaccharide Biosynthesis Protein SpsA, Chain A"/>
    <property type="match status" value="1"/>
</dbReference>
<dbReference type="Proteomes" id="UP000198569">
    <property type="component" value="Unassembled WGS sequence"/>
</dbReference>
<reference evidence="4" key="1">
    <citation type="submission" date="2016-10" db="EMBL/GenBank/DDBJ databases">
        <authorList>
            <person name="Varghese N."/>
            <person name="Submissions S."/>
        </authorList>
    </citation>
    <scope>NUCLEOTIDE SEQUENCE [LARGE SCALE GENOMIC DNA]</scope>
    <source>
        <strain evidence="4">DSM 15718</strain>
    </source>
</reference>
<evidence type="ECO:0000256" key="1">
    <source>
        <dbReference type="ARBA" id="ARBA00038494"/>
    </source>
</evidence>
<dbReference type="CDD" id="cd02511">
    <property type="entry name" value="Beta4Glucosyltransferase"/>
    <property type="match status" value="1"/>
</dbReference>
<keyword evidence="4" id="KW-1185">Reference proteome</keyword>
<evidence type="ECO:0000313" key="4">
    <source>
        <dbReference type="Proteomes" id="UP000198569"/>
    </source>
</evidence>
<comment type="similarity">
    <text evidence="1">Belongs to the glycosyltransferase 2 family. WaaE/KdtX subfamily.</text>
</comment>
<keyword evidence="3" id="KW-0808">Transferase</keyword>
<evidence type="ECO:0000259" key="2">
    <source>
        <dbReference type="Pfam" id="PF00535"/>
    </source>
</evidence>
<dbReference type="Pfam" id="PF00535">
    <property type="entry name" value="Glycos_transf_2"/>
    <property type="match status" value="1"/>
</dbReference>
<dbReference type="STRING" id="229203.SAMN05444338_108141"/>
<dbReference type="PANTHER" id="PTHR43630">
    <property type="entry name" value="POLY-BETA-1,6-N-ACETYL-D-GLUCOSAMINE SYNTHASE"/>
    <property type="match status" value="1"/>
</dbReference>